<dbReference type="PROSITE" id="PS52016">
    <property type="entry name" value="TONB_DEPENDENT_REC_3"/>
    <property type="match status" value="1"/>
</dbReference>
<protein>
    <submittedName>
        <fullName evidence="13">TonB-linked SusC/RagA family outer membrane protein</fullName>
    </submittedName>
</protein>
<dbReference type="InterPro" id="IPR000531">
    <property type="entry name" value="Beta-barrel_TonB"/>
</dbReference>
<evidence type="ECO:0000259" key="12">
    <source>
        <dbReference type="Pfam" id="PF07715"/>
    </source>
</evidence>
<keyword evidence="14" id="KW-1185">Reference proteome</keyword>
<dbReference type="EMBL" id="QAOQ01000007">
    <property type="protein sequence ID" value="PTQ94166.1"/>
    <property type="molecule type" value="Genomic_DNA"/>
</dbReference>
<reference evidence="13 14" key="1">
    <citation type="submission" date="2018-04" db="EMBL/GenBank/DDBJ databases">
        <title>Genomic Encyclopedia of Archaeal and Bacterial Type Strains, Phase II (KMG-II): from individual species to whole genera.</title>
        <authorList>
            <person name="Goeker M."/>
        </authorList>
    </citation>
    <scope>NUCLEOTIDE SEQUENCE [LARGE SCALE GENOMIC DNA]</scope>
    <source>
        <strain evidence="13 14">DSM 26809</strain>
    </source>
</reference>
<keyword evidence="5 9" id="KW-0798">TonB box</keyword>
<dbReference type="SUPFAM" id="SSF56935">
    <property type="entry name" value="Porins"/>
    <property type="match status" value="1"/>
</dbReference>
<evidence type="ECO:0000256" key="5">
    <source>
        <dbReference type="ARBA" id="ARBA00023077"/>
    </source>
</evidence>
<proteinExistence type="inferred from homology"/>
<keyword evidence="4 8" id="KW-0812">Transmembrane</keyword>
<dbReference type="InterPro" id="IPR037066">
    <property type="entry name" value="Plug_dom_sf"/>
</dbReference>
<dbReference type="InterPro" id="IPR039426">
    <property type="entry name" value="TonB-dep_rcpt-like"/>
</dbReference>
<feature type="domain" description="TonB-dependent receptor plug" evidence="12">
    <location>
        <begin position="219"/>
        <end position="327"/>
    </location>
</feature>
<keyword evidence="10" id="KW-1133">Transmembrane helix</keyword>
<dbReference type="GO" id="GO:0009279">
    <property type="term" value="C:cell outer membrane"/>
    <property type="evidence" value="ECO:0007669"/>
    <property type="project" value="UniProtKB-SubCell"/>
</dbReference>
<feature type="transmembrane region" description="Helical" evidence="10">
    <location>
        <begin position="21"/>
        <end position="39"/>
    </location>
</feature>
<evidence type="ECO:0000256" key="4">
    <source>
        <dbReference type="ARBA" id="ARBA00022692"/>
    </source>
</evidence>
<evidence type="ECO:0000256" key="7">
    <source>
        <dbReference type="ARBA" id="ARBA00023237"/>
    </source>
</evidence>
<keyword evidence="6 8" id="KW-0472">Membrane</keyword>
<dbReference type="Pfam" id="PF00593">
    <property type="entry name" value="TonB_dep_Rec_b-barrel"/>
    <property type="match status" value="1"/>
</dbReference>
<dbReference type="Gene3D" id="2.170.130.10">
    <property type="entry name" value="TonB-dependent receptor, plug domain"/>
    <property type="match status" value="1"/>
</dbReference>
<gene>
    <name evidence="13" type="ORF">C8P68_107232</name>
</gene>
<evidence type="ECO:0000256" key="10">
    <source>
        <dbReference type="SAM" id="Phobius"/>
    </source>
</evidence>
<dbReference type="Gene3D" id="2.60.40.1120">
    <property type="entry name" value="Carboxypeptidase-like, regulatory domain"/>
    <property type="match status" value="1"/>
</dbReference>
<evidence type="ECO:0000256" key="8">
    <source>
        <dbReference type="PROSITE-ProRule" id="PRU01360"/>
    </source>
</evidence>
<dbReference type="InterPro" id="IPR023997">
    <property type="entry name" value="TonB-dep_OMP_SusC/RagA_CS"/>
</dbReference>
<dbReference type="InterPro" id="IPR023996">
    <property type="entry name" value="TonB-dep_OMP_SusC/RagA"/>
</dbReference>
<dbReference type="Proteomes" id="UP000244168">
    <property type="component" value="Unassembled WGS sequence"/>
</dbReference>
<evidence type="ECO:0000313" key="14">
    <source>
        <dbReference type="Proteomes" id="UP000244168"/>
    </source>
</evidence>
<evidence type="ECO:0000313" key="13">
    <source>
        <dbReference type="EMBL" id="PTQ94166.1"/>
    </source>
</evidence>
<evidence type="ECO:0000256" key="2">
    <source>
        <dbReference type="ARBA" id="ARBA00022448"/>
    </source>
</evidence>
<evidence type="ECO:0000259" key="11">
    <source>
        <dbReference type="Pfam" id="PF00593"/>
    </source>
</evidence>
<feature type="domain" description="TonB-dependent receptor-like beta-barrel" evidence="11">
    <location>
        <begin position="495"/>
        <end position="1033"/>
    </location>
</feature>
<dbReference type="Gene3D" id="2.40.170.20">
    <property type="entry name" value="TonB-dependent receptor, beta-barrel domain"/>
    <property type="match status" value="1"/>
</dbReference>
<dbReference type="SUPFAM" id="SSF49464">
    <property type="entry name" value="Carboxypeptidase regulatory domain-like"/>
    <property type="match status" value="1"/>
</dbReference>
<dbReference type="InterPro" id="IPR036942">
    <property type="entry name" value="Beta-barrel_TonB_sf"/>
</dbReference>
<organism evidence="13 14">
    <name type="scientific">Mucilaginibacter yixingensis</name>
    <dbReference type="NCBI Taxonomy" id="1295612"/>
    <lineage>
        <taxon>Bacteria</taxon>
        <taxon>Pseudomonadati</taxon>
        <taxon>Bacteroidota</taxon>
        <taxon>Sphingobacteriia</taxon>
        <taxon>Sphingobacteriales</taxon>
        <taxon>Sphingobacteriaceae</taxon>
        <taxon>Mucilaginibacter</taxon>
    </lineage>
</organism>
<dbReference type="InterPro" id="IPR012910">
    <property type="entry name" value="Plug_dom"/>
</dbReference>
<dbReference type="OrthoDB" id="9768177at2"/>
<dbReference type="Pfam" id="PF13715">
    <property type="entry name" value="CarbopepD_reg_2"/>
    <property type="match status" value="1"/>
</dbReference>
<dbReference type="InterPro" id="IPR008969">
    <property type="entry name" value="CarboxyPept-like_regulatory"/>
</dbReference>
<dbReference type="NCBIfam" id="TIGR04057">
    <property type="entry name" value="SusC_RagA_signa"/>
    <property type="match status" value="1"/>
</dbReference>
<evidence type="ECO:0000256" key="1">
    <source>
        <dbReference type="ARBA" id="ARBA00004571"/>
    </source>
</evidence>
<dbReference type="Pfam" id="PF07715">
    <property type="entry name" value="Plug"/>
    <property type="match status" value="1"/>
</dbReference>
<comment type="subcellular location">
    <subcellularLocation>
        <location evidence="1 8">Cell outer membrane</location>
        <topology evidence="1 8">Multi-pass membrane protein</topology>
    </subcellularLocation>
</comment>
<keyword evidence="7 8" id="KW-0998">Cell outer membrane</keyword>
<comment type="caution">
    <text evidence="13">The sequence shown here is derived from an EMBL/GenBank/DDBJ whole genome shotgun (WGS) entry which is preliminary data.</text>
</comment>
<sequence length="1085" mass="119817">MSFYTHSKCARHSFCLKKPLLIMKLTIALIVLFNFQMFAKGYSQSKVTLNLTAVDFKKVVGEIEKRTVYRFLYSKNKIPTNKFANVNANNLEALSLVDELLVNTPYTYQKLENNLIVIIPKGETVADTKVTGTVLDENDQPLIGVTVTIKGTTAGAVSTDLNGVFHINVPGNAVLTVSFVGYDTQDVPVDGKNIFTVKMKPTAKNLNEVVVVGYGTQKKADVTTAIASVNSNQITRLAVTDPTAALQGQVPGATVIKNVGKPGAGYSVTVRGVHSIGNVSNEPLYVIDGIPTTSGLNDLNPADIEKIDVLKDASAASIYGSRGAKGVVIVTTKRGKAGKTQLTFDSYVGTKVPIHLPQMMNSQQYVDFRTEQNRANGRSIVLSDILSSDLIANYNNGVNTNWPDLVLKNAVQMNHNVTAAGGDEKTRFSVSAGLNQEDGNVAPENYKKYSLRGNVDRQITDQWKAGLNLYLVQALTDQGSSEALRSSYRLPSITYPYDASGNPVFRVFNNDAVTNPFFDQQNELRQQRVMHTFGNLYVQFQPITELTVKSTISPNYVATRNGIYYGPLSKQSVGGSVPTQAQNNTNDFFSWVWDNQATYDKQFGDHHITGTVIQSMQSERTETSNITASGLPYKSLWYNLGSGGSVLAYGSSYTKYTLASFTGRVNYNYKDKYLFTATGRYDGSSHFAVGHQWGFFPSASAAWRISQEDFMKKMPTVNDLKLRLSYGSTGNDRIAAYSTQANLGQTYYDFGGVLANGYAPGQLANQDLTWETTREWNLGVDFSLFNSRISGSVDAYSRTIQNILFSRQLPPETGFTSVSANVGQMRNQGIEVGLNTINIQTKKFQWRTDFALQVSNNKLLSIYGGTKNDVGSLLFIGQPVQVNYDYVFDGIWQTSDAALAAKYNQKPGQIRVKDLDGNGVINANDKAILGQKTPKWDGSIGNTFKYGNLDLYVLVYTRRGEMVTSSYDATFLNFNQNYNQMYKPYWTATNPSNTWWQPGNPGPYSTIPQYRKLDFTRINNITLGYTFPAKLLKRAKISSLRVYATASNPFLFTKYDGFDPEWASQNTYGIGVSTAAYLIGINLGF</sequence>
<keyword evidence="3 8" id="KW-1134">Transmembrane beta strand</keyword>
<accession>A0A2T5J6T6</accession>
<dbReference type="NCBIfam" id="TIGR04056">
    <property type="entry name" value="OMP_RagA_SusC"/>
    <property type="match status" value="1"/>
</dbReference>
<comment type="similarity">
    <text evidence="8 9">Belongs to the TonB-dependent receptor family.</text>
</comment>
<evidence type="ECO:0000256" key="6">
    <source>
        <dbReference type="ARBA" id="ARBA00023136"/>
    </source>
</evidence>
<dbReference type="AlphaFoldDB" id="A0A2T5J6T6"/>
<evidence type="ECO:0000256" key="9">
    <source>
        <dbReference type="RuleBase" id="RU003357"/>
    </source>
</evidence>
<name>A0A2T5J6T6_9SPHI</name>
<evidence type="ECO:0000256" key="3">
    <source>
        <dbReference type="ARBA" id="ARBA00022452"/>
    </source>
</evidence>
<keyword evidence="2 8" id="KW-0813">Transport</keyword>